<sequence>MTSIPTAATGWESDFYCYWDGSFGDPTDAAAFDPPLTRVPGWAAVAPPDDGGTFLYVDNRDDHRGACRGAAATTDAVPSDAADATGCPDDALRNVEEEEHPQELFTAVALMTMAGAALQEPTALDLYGSSFNLWGSEAPPVPHIWAVRVTAGDVAWPPPIGGGGAPPSDVEVQDAARALLAAAGAADEAASPIHSVPDWNNPTGAASGQPAAALYRTAIAEPADRWVGTHSPARSEGGHPRPTPAHLRRRLRAANKAVGQLLGDRPALLFTFGRYQMNPMGG</sequence>
<keyword evidence="2" id="KW-1185">Reference proteome</keyword>
<accession>A0A1X6P7S7</accession>
<gene>
    <name evidence="1" type="ORF">BU14_0176s0047</name>
</gene>
<proteinExistence type="predicted"/>
<dbReference type="Proteomes" id="UP000218209">
    <property type="component" value="Unassembled WGS sequence"/>
</dbReference>
<evidence type="ECO:0000313" key="2">
    <source>
        <dbReference type="Proteomes" id="UP000218209"/>
    </source>
</evidence>
<dbReference type="EMBL" id="KV918856">
    <property type="protein sequence ID" value="OSX76805.1"/>
    <property type="molecule type" value="Genomic_DNA"/>
</dbReference>
<organism evidence="1 2">
    <name type="scientific">Porphyra umbilicalis</name>
    <name type="common">Purple laver</name>
    <name type="synonym">Red alga</name>
    <dbReference type="NCBI Taxonomy" id="2786"/>
    <lineage>
        <taxon>Eukaryota</taxon>
        <taxon>Rhodophyta</taxon>
        <taxon>Bangiophyceae</taxon>
        <taxon>Bangiales</taxon>
        <taxon>Bangiaceae</taxon>
        <taxon>Porphyra</taxon>
    </lineage>
</organism>
<dbReference type="AlphaFoldDB" id="A0A1X6P7S7"/>
<reference evidence="1 2" key="1">
    <citation type="submission" date="2017-03" db="EMBL/GenBank/DDBJ databases">
        <title>WGS assembly of Porphyra umbilicalis.</title>
        <authorList>
            <person name="Brawley S.H."/>
            <person name="Blouin N.A."/>
            <person name="Ficko-Blean E."/>
            <person name="Wheeler G.L."/>
            <person name="Lohr M."/>
            <person name="Goodson H.V."/>
            <person name="Jenkins J.W."/>
            <person name="Blaby-Haas C.E."/>
            <person name="Helliwell K.E."/>
            <person name="Chan C."/>
            <person name="Marriage T."/>
            <person name="Bhattacharya D."/>
            <person name="Klein A.S."/>
            <person name="Badis Y."/>
            <person name="Brodie J."/>
            <person name="Cao Y."/>
            <person name="Collen J."/>
            <person name="Dittami S.M."/>
            <person name="Gachon C.M."/>
            <person name="Green B.R."/>
            <person name="Karpowicz S."/>
            <person name="Kim J.W."/>
            <person name="Kudahl U."/>
            <person name="Lin S."/>
            <person name="Michel G."/>
            <person name="Mittag M."/>
            <person name="Olson B.J."/>
            <person name="Pangilinan J."/>
            <person name="Peng Y."/>
            <person name="Qiu H."/>
            <person name="Shu S."/>
            <person name="Singer J.T."/>
            <person name="Smith A.G."/>
            <person name="Sprecher B.N."/>
            <person name="Wagner V."/>
            <person name="Wang W."/>
            <person name="Wang Z.-Y."/>
            <person name="Yan J."/>
            <person name="Yarish C."/>
            <person name="Zoeuner-Riek S."/>
            <person name="Zhuang Y."/>
            <person name="Zou Y."/>
            <person name="Lindquist E.A."/>
            <person name="Grimwood J."/>
            <person name="Barry K."/>
            <person name="Rokhsar D.S."/>
            <person name="Schmutz J."/>
            <person name="Stiller J.W."/>
            <person name="Grossman A.R."/>
            <person name="Prochnik S.E."/>
        </authorList>
    </citation>
    <scope>NUCLEOTIDE SEQUENCE [LARGE SCALE GENOMIC DNA]</scope>
    <source>
        <strain evidence="1">4086291</strain>
    </source>
</reference>
<name>A0A1X6P7S7_PORUM</name>
<protein>
    <submittedName>
        <fullName evidence="1">Uncharacterized protein</fullName>
    </submittedName>
</protein>
<evidence type="ECO:0000313" key="1">
    <source>
        <dbReference type="EMBL" id="OSX76805.1"/>
    </source>
</evidence>